<feature type="non-terminal residue" evidence="2">
    <location>
        <position position="1"/>
    </location>
</feature>
<keyword evidence="1" id="KW-0812">Transmembrane</keyword>
<keyword evidence="1" id="KW-0472">Membrane</keyword>
<keyword evidence="1" id="KW-1133">Transmembrane helix</keyword>
<dbReference type="EMBL" id="KN778395">
    <property type="protein sequence ID" value="KIH44353.1"/>
    <property type="molecule type" value="Genomic_DNA"/>
</dbReference>
<proteinExistence type="predicted"/>
<sequence length="147" mass="16822">ICYSTWIFSVIFDGPMEIPIPKVNTPAYRVHENASNPDSPMIVQLNQTLTANYTGFSFHTLGENMFTNYTMDYTTERQTDFALMFAIIFSGVTATSLWRWDKPTDVSVSEHRASSARERRTRSMAAIPVVGKYSLERQQLERQQSLP</sequence>
<organism evidence="2 3">
    <name type="scientific">Ancylostoma duodenale</name>
    <dbReference type="NCBI Taxonomy" id="51022"/>
    <lineage>
        <taxon>Eukaryota</taxon>
        <taxon>Metazoa</taxon>
        <taxon>Ecdysozoa</taxon>
        <taxon>Nematoda</taxon>
        <taxon>Chromadorea</taxon>
        <taxon>Rhabditida</taxon>
        <taxon>Rhabditina</taxon>
        <taxon>Rhabditomorpha</taxon>
        <taxon>Strongyloidea</taxon>
        <taxon>Ancylostomatidae</taxon>
        <taxon>Ancylostomatinae</taxon>
        <taxon>Ancylostoma</taxon>
    </lineage>
</organism>
<feature type="transmembrane region" description="Helical" evidence="1">
    <location>
        <begin position="81"/>
        <end position="100"/>
    </location>
</feature>
<dbReference type="Proteomes" id="UP000054047">
    <property type="component" value="Unassembled WGS sequence"/>
</dbReference>
<name>A0A0C2BKU8_9BILA</name>
<accession>A0A0C2BKU8</accession>
<evidence type="ECO:0000313" key="2">
    <source>
        <dbReference type="EMBL" id="KIH44353.1"/>
    </source>
</evidence>
<keyword evidence="3" id="KW-1185">Reference proteome</keyword>
<protein>
    <submittedName>
        <fullName evidence="2">Uncharacterized protein</fullName>
    </submittedName>
</protein>
<evidence type="ECO:0000256" key="1">
    <source>
        <dbReference type="SAM" id="Phobius"/>
    </source>
</evidence>
<reference evidence="2 3" key="1">
    <citation type="submission" date="2013-12" db="EMBL/GenBank/DDBJ databases">
        <title>Draft genome of the parsitic nematode Ancylostoma duodenale.</title>
        <authorList>
            <person name="Mitreva M."/>
        </authorList>
    </citation>
    <scope>NUCLEOTIDE SEQUENCE [LARGE SCALE GENOMIC DNA]</scope>
    <source>
        <strain evidence="2 3">Zhejiang</strain>
    </source>
</reference>
<gene>
    <name evidence="2" type="ORF">ANCDUO_25622</name>
</gene>
<evidence type="ECO:0000313" key="3">
    <source>
        <dbReference type="Proteomes" id="UP000054047"/>
    </source>
</evidence>
<dbReference type="OrthoDB" id="2020542at2759"/>
<dbReference type="AlphaFoldDB" id="A0A0C2BKU8"/>